<dbReference type="AlphaFoldDB" id="A0A3S7WVK3"/>
<dbReference type="Proteomes" id="UP000274082">
    <property type="component" value="Chromosome 19"/>
</dbReference>
<dbReference type="SUPFAM" id="SSF56112">
    <property type="entry name" value="Protein kinase-like (PK-like)"/>
    <property type="match status" value="1"/>
</dbReference>
<keyword evidence="2" id="KW-0418">Kinase</keyword>
<dbReference type="VEuPathDB" id="TriTrypDB:LdCL_190018000"/>
<dbReference type="GO" id="GO:0005524">
    <property type="term" value="F:ATP binding"/>
    <property type="evidence" value="ECO:0007669"/>
    <property type="project" value="InterPro"/>
</dbReference>
<accession>A0A3S7WVK3</accession>
<keyword evidence="3" id="KW-1185">Reference proteome</keyword>
<dbReference type="Gene3D" id="1.10.510.10">
    <property type="entry name" value="Transferase(Phosphotransferase) domain 1"/>
    <property type="match status" value="1"/>
</dbReference>
<evidence type="ECO:0000313" key="3">
    <source>
        <dbReference type="Proteomes" id="UP000274082"/>
    </source>
</evidence>
<name>A0A3S7WVK3_LEIDO</name>
<dbReference type="VEuPathDB" id="TriTrypDB:LDHU3_19.1560"/>
<proteinExistence type="predicted"/>
<dbReference type="OrthoDB" id="4062651at2759"/>
<dbReference type="VEuPathDB" id="TriTrypDB:LdBPK_191290.1"/>
<feature type="domain" description="Protein kinase" evidence="1">
    <location>
        <begin position="140"/>
        <end position="631"/>
    </location>
</feature>
<gene>
    <name evidence="2" type="ORF">LdCL_190018000</name>
</gene>
<dbReference type="InterPro" id="IPR011009">
    <property type="entry name" value="Kinase-like_dom_sf"/>
</dbReference>
<evidence type="ECO:0000313" key="2">
    <source>
        <dbReference type="EMBL" id="AYU78229.1"/>
    </source>
</evidence>
<protein>
    <submittedName>
        <fullName evidence="2">Protein kinase domain containing protein, putative</fullName>
    </submittedName>
</protein>
<dbReference type="PROSITE" id="PS50011">
    <property type="entry name" value="PROTEIN_KINASE_DOM"/>
    <property type="match status" value="1"/>
</dbReference>
<dbReference type="EMBL" id="CP029518">
    <property type="protein sequence ID" value="AYU78229.1"/>
    <property type="molecule type" value="Genomic_DNA"/>
</dbReference>
<sequence>MPFHAHVGQHLLRETAAMGLPELLVPPFEWPLVITALDVLESTNRASAQPPATDVNDVAAAYEDIRDDVMEPECVAAPWEAQRHHRGAVCCLVQQLAGPQFRVLPWDPDAMQQRVVASTTPSRGPPLTLPALPPRRVFLAESTDFAGRGCVVKLLPAPALQRSHAHLGAISSATGPSTPGSPAFTQRWSPYCPVEEPAVAGEVAALLHLRTATSPRDGRDGVLGRRVLEAHPNVVTLFGVVTAEERVCCCGYAGGIETPIATAAMTHGAGLVEGVDPAAVSLCQVRAVLLENVSGGAWCDFLATYGKFLTPLCVMRWFRDVVTGLAHLHSRFIAHGNLTPANLLVRLTAAGPQGVCGGAGAAAQGYDCVKPLLEALTPSADIVEITGANGSATVRCEQMIVSALLERTQLVLSGFRCAARMSNDDGGWAAAHAAETEDDVLFGRSAADKGRRSLRTESREPRTDAVGACAAAADLWNAAFAFYLLLVGGATAVARGWGALATSDTGLGGAGTPKHLRGFVASRLPRLVSMRFPGALSTDPVQSVDGRSESACEVAQGYSGPEMVARLVSHTDASGAVPPLNAAQMGLQLRLLWTALPREFLEILDSILQGDGDAANRQTAAETARLVDQIMASPPVLQRCIVCAVPPPALLLEQWLDYLQDSWSDSFVCRPMARMPLERALQDAATRMLCLRVASGVCDAAPRWLQLASWRARLLELEGLLRQPTEVLEEWAAVSNSALLLQSALRWLSQLRAGTRQLELPRADVTILLGNSVLRALDEVTFAYEEQPDRSRGTTLGFHDAFRCFVARCVAGGQPPSPPLLEELILHVVMAVCSHLPRTFNAREGRLACKYVRG</sequence>
<evidence type="ECO:0000259" key="1">
    <source>
        <dbReference type="PROSITE" id="PS50011"/>
    </source>
</evidence>
<dbReference type="GO" id="GO:0004672">
    <property type="term" value="F:protein kinase activity"/>
    <property type="evidence" value="ECO:0007669"/>
    <property type="project" value="InterPro"/>
</dbReference>
<dbReference type="InterPro" id="IPR000719">
    <property type="entry name" value="Prot_kinase_dom"/>
</dbReference>
<organism evidence="2 3">
    <name type="scientific">Leishmania donovani</name>
    <dbReference type="NCBI Taxonomy" id="5661"/>
    <lineage>
        <taxon>Eukaryota</taxon>
        <taxon>Discoba</taxon>
        <taxon>Euglenozoa</taxon>
        <taxon>Kinetoplastea</taxon>
        <taxon>Metakinetoplastina</taxon>
        <taxon>Trypanosomatida</taxon>
        <taxon>Trypanosomatidae</taxon>
        <taxon>Leishmaniinae</taxon>
        <taxon>Leishmania</taxon>
    </lineage>
</organism>
<keyword evidence="2" id="KW-0808">Transferase</keyword>
<reference evidence="2 3" key="1">
    <citation type="journal article" date="2018" name="Sci. Rep.">
        <title>A complete Leishmania donovani reference genome identifies novel genetic variations associated with virulence.</title>
        <authorList>
            <person name="Lypaczewski P."/>
            <person name="Hoshizaki J."/>
            <person name="Zhang W.-W."/>
            <person name="McCall L.-I."/>
            <person name="Torcivia-Rodriguez J."/>
            <person name="Simonyan V."/>
            <person name="Kaur A."/>
            <person name="Dewar K."/>
            <person name="Matlashewski G."/>
        </authorList>
    </citation>
    <scope>NUCLEOTIDE SEQUENCE [LARGE SCALE GENOMIC DNA]</scope>
    <source>
        <strain evidence="2 3">LdCL</strain>
    </source>
</reference>